<dbReference type="AlphaFoldDB" id="A0A328TQ33"/>
<accession>A0A328TQ33</accession>
<proteinExistence type="predicted"/>
<dbReference type="EMBL" id="LJAM02000041">
    <property type="protein sequence ID" value="RAP72360.1"/>
    <property type="molecule type" value="Genomic_DNA"/>
</dbReference>
<organism evidence="1 2">
    <name type="scientific">Candidatus Erwinia dacicola</name>
    <dbReference type="NCBI Taxonomy" id="252393"/>
    <lineage>
        <taxon>Bacteria</taxon>
        <taxon>Pseudomonadati</taxon>
        <taxon>Pseudomonadota</taxon>
        <taxon>Gammaproteobacteria</taxon>
        <taxon>Enterobacterales</taxon>
        <taxon>Erwiniaceae</taxon>
        <taxon>Erwinia</taxon>
    </lineage>
</organism>
<comment type="caution">
    <text evidence="1">The sequence shown here is derived from an EMBL/GenBank/DDBJ whole genome shotgun (WGS) entry which is preliminary data.</text>
</comment>
<reference evidence="1" key="1">
    <citation type="submission" date="2018-04" db="EMBL/GenBank/DDBJ databases">
        <title>Genomes of the Obligate Erwinia dacicola and Facultative Enterobacter sp. OLF Endosymbionts of the Olive Fruit fly, Bactrocera oleae.</title>
        <authorList>
            <person name="Estes A.M."/>
            <person name="Hearn D.J."/>
            <person name="Agarwal S."/>
            <person name="Pierson E.A."/>
            <person name="Dunning-Hotopp J.C."/>
        </authorList>
    </citation>
    <scope>NUCLEOTIDE SEQUENCE [LARGE SCALE GENOMIC DNA]</scope>
    <source>
        <strain evidence="1">Oroville</strain>
    </source>
</reference>
<evidence type="ECO:0000313" key="1">
    <source>
        <dbReference type="EMBL" id="RAP72360.1"/>
    </source>
</evidence>
<evidence type="ECO:0000313" key="2">
    <source>
        <dbReference type="Proteomes" id="UP000244334"/>
    </source>
</evidence>
<dbReference type="Proteomes" id="UP000244334">
    <property type="component" value="Unassembled WGS sequence"/>
</dbReference>
<keyword evidence="2" id="KW-1185">Reference proteome</keyword>
<protein>
    <submittedName>
        <fullName evidence="1">Uncharacterized protein</fullName>
    </submittedName>
</protein>
<sequence>MLALLVMAGSILWLPQAIDELMAVIWINSAAMLIKLR</sequence>
<name>A0A328TQ33_9GAMM</name>
<gene>
    <name evidence="1" type="ORF">ACZ87_00814</name>
</gene>